<dbReference type="PANTHER" id="PTHR24223:SF415">
    <property type="entry name" value="FI20190P1"/>
    <property type="match status" value="1"/>
</dbReference>
<feature type="transmembrane region" description="Helical" evidence="8">
    <location>
        <begin position="554"/>
        <end position="571"/>
    </location>
</feature>
<keyword evidence="5" id="KW-0067">ATP-binding</keyword>
<dbReference type="AlphaFoldDB" id="A0A8J2H9T4"/>
<organism evidence="11 12">
    <name type="scientific">Cotesia congregata</name>
    <name type="common">Parasitoid wasp</name>
    <name type="synonym">Apanteles congregatus</name>
    <dbReference type="NCBI Taxonomy" id="51543"/>
    <lineage>
        <taxon>Eukaryota</taxon>
        <taxon>Metazoa</taxon>
        <taxon>Ecdysozoa</taxon>
        <taxon>Arthropoda</taxon>
        <taxon>Hexapoda</taxon>
        <taxon>Insecta</taxon>
        <taxon>Pterygota</taxon>
        <taxon>Neoptera</taxon>
        <taxon>Endopterygota</taxon>
        <taxon>Hymenoptera</taxon>
        <taxon>Apocrita</taxon>
        <taxon>Ichneumonoidea</taxon>
        <taxon>Braconidae</taxon>
        <taxon>Microgastrinae</taxon>
        <taxon>Cotesia</taxon>
    </lineage>
</organism>
<keyword evidence="7 8" id="KW-0472">Membrane</keyword>
<feature type="domain" description="ABC transporter" evidence="9">
    <location>
        <begin position="61"/>
        <end position="303"/>
    </location>
</feature>
<dbReference type="GO" id="GO:0005524">
    <property type="term" value="F:ATP binding"/>
    <property type="evidence" value="ECO:0007669"/>
    <property type="project" value="UniProtKB-KW"/>
</dbReference>
<feature type="transmembrane region" description="Helical" evidence="8">
    <location>
        <begin position="529"/>
        <end position="548"/>
    </location>
</feature>
<proteinExistence type="predicted"/>
<dbReference type="GO" id="GO:0140359">
    <property type="term" value="F:ABC-type transporter activity"/>
    <property type="evidence" value="ECO:0007669"/>
    <property type="project" value="InterPro"/>
</dbReference>
<evidence type="ECO:0000256" key="8">
    <source>
        <dbReference type="SAM" id="Phobius"/>
    </source>
</evidence>
<dbReference type="InterPro" id="IPR050173">
    <property type="entry name" value="ABC_transporter_C-like"/>
</dbReference>
<keyword evidence="3 8" id="KW-0812">Transmembrane</keyword>
<evidence type="ECO:0000256" key="1">
    <source>
        <dbReference type="ARBA" id="ARBA00004141"/>
    </source>
</evidence>
<reference evidence="11" key="1">
    <citation type="submission" date="2021-04" db="EMBL/GenBank/DDBJ databases">
        <authorList>
            <person name="Chebbi M.A.C M."/>
        </authorList>
    </citation>
    <scope>NUCLEOTIDE SEQUENCE</scope>
</reference>
<feature type="transmembrane region" description="Helical" evidence="8">
    <location>
        <begin position="642"/>
        <end position="664"/>
    </location>
</feature>
<dbReference type="Pfam" id="PF00005">
    <property type="entry name" value="ABC_tran"/>
    <property type="match status" value="2"/>
</dbReference>
<feature type="non-terminal residue" evidence="11">
    <location>
        <position position="989"/>
    </location>
</feature>
<evidence type="ECO:0000256" key="4">
    <source>
        <dbReference type="ARBA" id="ARBA00022741"/>
    </source>
</evidence>
<dbReference type="Proteomes" id="UP000786811">
    <property type="component" value="Unassembled WGS sequence"/>
</dbReference>
<comment type="caution">
    <text evidence="11">The sequence shown here is derived from an EMBL/GenBank/DDBJ whole genome shotgun (WGS) entry which is preliminary data.</text>
</comment>
<dbReference type="InterPro" id="IPR003593">
    <property type="entry name" value="AAA+_ATPase"/>
</dbReference>
<dbReference type="SMART" id="SM00382">
    <property type="entry name" value="AAA"/>
    <property type="match status" value="1"/>
</dbReference>
<evidence type="ECO:0000259" key="9">
    <source>
        <dbReference type="PROSITE" id="PS50893"/>
    </source>
</evidence>
<dbReference type="OrthoDB" id="6500128at2759"/>
<dbReference type="Pfam" id="PF00664">
    <property type="entry name" value="ABC_membrane"/>
    <property type="match status" value="1"/>
</dbReference>
<dbReference type="InterPro" id="IPR003439">
    <property type="entry name" value="ABC_transporter-like_ATP-bd"/>
</dbReference>
<evidence type="ECO:0000259" key="10">
    <source>
        <dbReference type="PROSITE" id="PS50929"/>
    </source>
</evidence>
<dbReference type="InterPro" id="IPR011527">
    <property type="entry name" value="ABC1_TM_dom"/>
</dbReference>
<dbReference type="PROSITE" id="PS50893">
    <property type="entry name" value="ABC_TRANSPORTER_2"/>
    <property type="match status" value="2"/>
</dbReference>
<gene>
    <name evidence="11" type="ORF">HICCMSTLAB_LOCUS3969</name>
</gene>
<evidence type="ECO:0000256" key="7">
    <source>
        <dbReference type="ARBA" id="ARBA00023136"/>
    </source>
</evidence>
<dbReference type="SUPFAM" id="SSF90123">
    <property type="entry name" value="ABC transporter transmembrane region"/>
    <property type="match status" value="1"/>
</dbReference>
<dbReference type="InterPro" id="IPR036640">
    <property type="entry name" value="ABC1_TM_sf"/>
</dbReference>
<dbReference type="InterPro" id="IPR027417">
    <property type="entry name" value="P-loop_NTPase"/>
</dbReference>
<dbReference type="Gene3D" id="3.40.50.300">
    <property type="entry name" value="P-loop containing nucleotide triphosphate hydrolases"/>
    <property type="match status" value="2"/>
</dbReference>
<keyword evidence="2" id="KW-0813">Transport</keyword>
<dbReference type="EMBL" id="CAJNRD030001118">
    <property type="protein sequence ID" value="CAG5083926.1"/>
    <property type="molecule type" value="Genomic_DNA"/>
</dbReference>
<keyword evidence="4" id="KW-0547">Nucleotide-binding</keyword>
<keyword evidence="6 8" id="KW-1133">Transmembrane helix</keyword>
<evidence type="ECO:0000313" key="11">
    <source>
        <dbReference type="EMBL" id="CAG5083926.1"/>
    </source>
</evidence>
<protein>
    <submittedName>
        <fullName evidence="11">Similar to l(2)03659: Probable multidrug resistance-associated protein lethal(2)03659 (Drosophila melanogaster)</fullName>
    </submittedName>
</protein>
<evidence type="ECO:0000256" key="2">
    <source>
        <dbReference type="ARBA" id="ARBA00022448"/>
    </source>
</evidence>
<dbReference type="FunFam" id="3.40.50.300:FF:000163">
    <property type="entry name" value="Multidrug resistance-associated protein member 4"/>
    <property type="match status" value="1"/>
</dbReference>
<sequence length="989" mass="113236">MASAINLNISTEDLKLSIFGNFLLLDETCKSSITLNNLKNSEYKNNRCNNQLNKSSSGVEIELDEVSASWRINHPLQILNSITLKFKSGELCAVVGPAGSGKSSLLNLLLQELPVDAGTVRLFQMKNEVSVDLRTMLGFVQSKPEITISYASQDPLLFSGTIKDNILFGLEYDHARYQEVCFLVKDFKELPNRDMTIVGEGGKSLSIDQKTKVNLARAIYRQADLYLLDDIFHGIDDNDSEFIFNECVLGFLQGKTRILVTDHIDYLKQADTIAVIEKESIKHQGTFVTLKEESFEFNELLHTIQQNKTTNYTKIITTNMNEENENIEIEFNLMKSRHTNQFTCRQEVVKIQVEGKVDDKAISSTNNLKKTSHRHFNSCREISIYLLLLVLIILWQLATITVDQWMAYWTTVESIKTCIQAPKFMCINLQNQLKSILDTNINKNFVNEHKLIVHKNAKYIYTVLIITLIGLFISSIYFSINFCISVGQKLYNLIFCDFLKAKMEFFSSQFSEKTASKLIKDIQIMDNSIIPAVIQTMVIIFQIILTIINIATVFRWILLPFILMAPILFYLTKYFCRTIQSIQELENNTKNPLDLHVRETLHGLTTIRSYSENVLLKLCEKFNQHQEMNAGARYILISIMSAYNLAIELLFCIFISCVYFLLIAKHQDCENNFDFPENTFNESVGFAISQSLILMSLFQYGTQQIVIILSQLTVMRRIIQFIDTPKEGTIETQNPPPANWPSDGQIIWRNIFINNRRYGLSVFQNADLMIEPCWKVGVVEKTNADNTSITSALFRLVDQGMHEEIIIDGLDIKSVGLQDLRSNISIIPKNPFLFTGTLRFNLDPFQQYTDKAIWGVLGEVELNGITLNQWVTDGGRNFSINERKLICLARALLRSNRILVLDQITDGLDLNTKIIIQRVLQSYFKYCTIITITNHLESLISGDLILVMDNGRLLEFGSPYELLIMRINSHFGQMIKKYNQTMVECIIQN</sequence>
<evidence type="ECO:0000256" key="5">
    <source>
        <dbReference type="ARBA" id="ARBA00022840"/>
    </source>
</evidence>
<evidence type="ECO:0000256" key="6">
    <source>
        <dbReference type="ARBA" id="ARBA00022989"/>
    </source>
</evidence>
<keyword evidence="12" id="KW-1185">Reference proteome</keyword>
<accession>A0A8J2H9T4</accession>
<dbReference type="GO" id="GO:0016020">
    <property type="term" value="C:membrane"/>
    <property type="evidence" value="ECO:0007669"/>
    <property type="project" value="UniProtKB-SubCell"/>
</dbReference>
<dbReference type="Gene3D" id="1.20.1560.10">
    <property type="entry name" value="ABC transporter type 1, transmembrane domain"/>
    <property type="match status" value="1"/>
</dbReference>
<evidence type="ECO:0000256" key="3">
    <source>
        <dbReference type="ARBA" id="ARBA00022692"/>
    </source>
</evidence>
<dbReference type="GO" id="GO:0016887">
    <property type="term" value="F:ATP hydrolysis activity"/>
    <property type="evidence" value="ECO:0007669"/>
    <property type="project" value="InterPro"/>
</dbReference>
<dbReference type="SUPFAM" id="SSF52540">
    <property type="entry name" value="P-loop containing nucleoside triphosphate hydrolases"/>
    <property type="match status" value="2"/>
</dbReference>
<feature type="transmembrane region" description="Helical" evidence="8">
    <location>
        <begin position="459"/>
        <end position="480"/>
    </location>
</feature>
<feature type="domain" description="ABC transporter" evidence="9">
    <location>
        <begin position="746"/>
        <end position="975"/>
    </location>
</feature>
<feature type="transmembrane region" description="Helical" evidence="8">
    <location>
        <begin position="382"/>
        <end position="402"/>
    </location>
</feature>
<name>A0A8J2H9T4_COTCN</name>
<dbReference type="PROSITE" id="PS50929">
    <property type="entry name" value="ABC_TM1F"/>
    <property type="match status" value="1"/>
</dbReference>
<dbReference type="PANTHER" id="PTHR24223">
    <property type="entry name" value="ATP-BINDING CASSETTE SUB-FAMILY C"/>
    <property type="match status" value="1"/>
</dbReference>
<feature type="domain" description="ABC transmembrane type-1" evidence="10">
    <location>
        <begin position="386"/>
        <end position="717"/>
    </location>
</feature>
<evidence type="ECO:0000313" key="12">
    <source>
        <dbReference type="Proteomes" id="UP000786811"/>
    </source>
</evidence>
<comment type="subcellular location">
    <subcellularLocation>
        <location evidence="1">Membrane</location>
        <topology evidence="1">Multi-pass membrane protein</topology>
    </subcellularLocation>
</comment>